<dbReference type="AlphaFoldDB" id="A0A251T857"/>
<accession>A0A251T857</accession>
<dbReference type="InParanoid" id="A0A251T857"/>
<name>A0A251T857_HELAN</name>
<keyword evidence="2" id="KW-1185">Reference proteome</keyword>
<dbReference type="Proteomes" id="UP000215914">
    <property type="component" value="Chromosome 11"/>
</dbReference>
<dbReference type="EMBL" id="CM007900">
    <property type="protein sequence ID" value="OTG06716.1"/>
    <property type="molecule type" value="Genomic_DNA"/>
</dbReference>
<protein>
    <submittedName>
        <fullName evidence="1">Uncharacterized protein</fullName>
    </submittedName>
</protein>
<proteinExistence type="predicted"/>
<gene>
    <name evidence="1" type="ORF">HannXRQ_Chr11g0322321</name>
</gene>
<evidence type="ECO:0000313" key="2">
    <source>
        <dbReference type="Proteomes" id="UP000215914"/>
    </source>
</evidence>
<evidence type="ECO:0000313" key="1">
    <source>
        <dbReference type="EMBL" id="OTG06716.1"/>
    </source>
</evidence>
<organism evidence="1 2">
    <name type="scientific">Helianthus annuus</name>
    <name type="common">Common sunflower</name>
    <dbReference type="NCBI Taxonomy" id="4232"/>
    <lineage>
        <taxon>Eukaryota</taxon>
        <taxon>Viridiplantae</taxon>
        <taxon>Streptophyta</taxon>
        <taxon>Embryophyta</taxon>
        <taxon>Tracheophyta</taxon>
        <taxon>Spermatophyta</taxon>
        <taxon>Magnoliopsida</taxon>
        <taxon>eudicotyledons</taxon>
        <taxon>Gunneridae</taxon>
        <taxon>Pentapetalae</taxon>
        <taxon>asterids</taxon>
        <taxon>campanulids</taxon>
        <taxon>Asterales</taxon>
        <taxon>Asteraceae</taxon>
        <taxon>Asteroideae</taxon>
        <taxon>Heliantheae alliance</taxon>
        <taxon>Heliantheae</taxon>
        <taxon>Helianthus</taxon>
    </lineage>
</organism>
<sequence>MLTYIRNIILLTFIKFVWMVPIRKATSRLLEQRLRSNVRKDHSRKSENNRSDLFSFYLIFLIKIQAKPTHSDVITS</sequence>
<reference evidence="2" key="1">
    <citation type="journal article" date="2017" name="Nature">
        <title>The sunflower genome provides insights into oil metabolism, flowering and Asterid evolution.</title>
        <authorList>
            <person name="Badouin H."/>
            <person name="Gouzy J."/>
            <person name="Grassa C.J."/>
            <person name="Murat F."/>
            <person name="Staton S.E."/>
            <person name="Cottret L."/>
            <person name="Lelandais-Briere C."/>
            <person name="Owens G.L."/>
            <person name="Carrere S."/>
            <person name="Mayjonade B."/>
            <person name="Legrand L."/>
            <person name="Gill N."/>
            <person name="Kane N.C."/>
            <person name="Bowers J.E."/>
            <person name="Hubner S."/>
            <person name="Bellec A."/>
            <person name="Berard A."/>
            <person name="Berges H."/>
            <person name="Blanchet N."/>
            <person name="Boniface M.C."/>
            <person name="Brunel D."/>
            <person name="Catrice O."/>
            <person name="Chaidir N."/>
            <person name="Claudel C."/>
            <person name="Donnadieu C."/>
            <person name="Faraut T."/>
            <person name="Fievet G."/>
            <person name="Helmstetter N."/>
            <person name="King M."/>
            <person name="Knapp S.J."/>
            <person name="Lai Z."/>
            <person name="Le Paslier M.C."/>
            <person name="Lippi Y."/>
            <person name="Lorenzon L."/>
            <person name="Mandel J.R."/>
            <person name="Marage G."/>
            <person name="Marchand G."/>
            <person name="Marquand E."/>
            <person name="Bret-Mestries E."/>
            <person name="Morien E."/>
            <person name="Nambeesan S."/>
            <person name="Nguyen T."/>
            <person name="Pegot-Espagnet P."/>
            <person name="Pouilly N."/>
            <person name="Raftis F."/>
            <person name="Sallet E."/>
            <person name="Schiex T."/>
            <person name="Thomas J."/>
            <person name="Vandecasteele C."/>
            <person name="Vares D."/>
            <person name="Vear F."/>
            <person name="Vautrin S."/>
            <person name="Crespi M."/>
            <person name="Mangin B."/>
            <person name="Burke J.M."/>
            <person name="Salse J."/>
            <person name="Munos S."/>
            <person name="Vincourt P."/>
            <person name="Rieseberg L.H."/>
            <person name="Langlade N.B."/>
        </authorList>
    </citation>
    <scope>NUCLEOTIDE SEQUENCE [LARGE SCALE GENOMIC DNA]</scope>
    <source>
        <strain evidence="2">cv. SF193</strain>
    </source>
</reference>